<keyword evidence="2" id="KW-1185">Reference proteome</keyword>
<evidence type="ECO:0000313" key="1">
    <source>
        <dbReference type="EMBL" id="KAJ1358458.1"/>
    </source>
</evidence>
<dbReference type="Proteomes" id="UP001196413">
    <property type="component" value="Unassembled WGS sequence"/>
</dbReference>
<dbReference type="SUPFAM" id="SSF55797">
    <property type="entry name" value="PR-1-like"/>
    <property type="match status" value="1"/>
</dbReference>
<comment type="caution">
    <text evidence="1">The sequence shown here is derived from an EMBL/GenBank/DDBJ whole genome shotgun (WGS) entry which is preliminary data.</text>
</comment>
<dbReference type="Gene3D" id="3.40.33.10">
    <property type="entry name" value="CAP"/>
    <property type="match status" value="1"/>
</dbReference>
<protein>
    <recommendedName>
        <fullName evidence="3">SCP domain-containing protein</fullName>
    </recommendedName>
</protein>
<sequence length="237" mass="26480">MLSSQHHIARILPLPTPAGGRVQDLYAPELGFLDLTIAESASLVTKDEKSHHLSRDLPQVNPPIHAIYPSDERKRMMYGDQFERKSHFVTESARSEEMVVLIVKLQKFSQIARATTTSFGCSFSVCNESAQPFVSFVCQFGEPHVTVGVPFYKEDPPRNDCNDSGVFDFLCSINGVQVYNKTIRPCWDCIMSCVNNTLCPEGLLTTCPENYLYGSDESNDHTVCDDDDDNDDSDGHC</sequence>
<name>A0AAD5MMD9_PARTN</name>
<accession>A0AAD5MMD9</accession>
<organism evidence="1 2">
    <name type="scientific">Parelaphostrongylus tenuis</name>
    <name type="common">Meningeal worm</name>
    <dbReference type="NCBI Taxonomy" id="148309"/>
    <lineage>
        <taxon>Eukaryota</taxon>
        <taxon>Metazoa</taxon>
        <taxon>Ecdysozoa</taxon>
        <taxon>Nematoda</taxon>
        <taxon>Chromadorea</taxon>
        <taxon>Rhabditida</taxon>
        <taxon>Rhabditina</taxon>
        <taxon>Rhabditomorpha</taxon>
        <taxon>Strongyloidea</taxon>
        <taxon>Metastrongylidae</taxon>
        <taxon>Parelaphostrongylus</taxon>
    </lineage>
</organism>
<reference evidence="1" key="1">
    <citation type="submission" date="2021-06" db="EMBL/GenBank/DDBJ databases">
        <title>Parelaphostrongylus tenuis whole genome reference sequence.</title>
        <authorList>
            <person name="Garwood T.J."/>
            <person name="Larsen P.A."/>
            <person name="Fountain-Jones N.M."/>
            <person name="Garbe J.R."/>
            <person name="Macchietto M.G."/>
            <person name="Kania S.A."/>
            <person name="Gerhold R.W."/>
            <person name="Richards J.E."/>
            <person name="Wolf T.M."/>
        </authorList>
    </citation>
    <scope>NUCLEOTIDE SEQUENCE</scope>
    <source>
        <strain evidence="1">MNPRO001-30</strain>
        <tissue evidence="1">Meninges</tissue>
    </source>
</reference>
<evidence type="ECO:0000313" key="2">
    <source>
        <dbReference type="Proteomes" id="UP001196413"/>
    </source>
</evidence>
<dbReference type="InterPro" id="IPR035940">
    <property type="entry name" value="CAP_sf"/>
</dbReference>
<proteinExistence type="predicted"/>
<evidence type="ECO:0008006" key="3">
    <source>
        <dbReference type="Google" id="ProtNLM"/>
    </source>
</evidence>
<dbReference type="EMBL" id="JAHQIW010003380">
    <property type="protein sequence ID" value="KAJ1358458.1"/>
    <property type="molecule type" value="Genomic_DNA"/>
</dbReference>
<dbReference type="AlphaFoldDB" id="A0AAD5MMD9"/>
<gene>
    <name evidence="1" type="ORF">KIN20_016886</name>
</gene>